<proteinExistence type="predicted"/>
<sequence>MLVRARSGIQNMVALNEIIARINTLAAGGFEPGTVEEFVRSAAAEASRDPQVVEEIEANEIDQFRESPTVPNEVVAAVIDVPGLVERMTGGAIGNPAILAAVAGGVPASQGPQRCVGAVTLTQHCAAVTVLGARRATATPATQAGRLQSGLRHSAWAQRQMM</sequence>
<organism evidence="1 2">
    <name type="scientific">Xylanimonas oleitrophica</name>
    <dbReference type="NCBI Taxonomy" id="2607479"/>
    <lineage>
        <taxon>Bacteria</taxon>
        <taxon>Bacillati</taxon>
        <taxon>Actinomycetota</taxon>
        <taxon>Actinomycetes</taxon>
        <taxon>Micrococcales</taxon>
        <taxon>Promicromonosporaceae</taxon>
        <taxon>Xylanimonas</taxon>
    </lineage>
</organism>
<gene>
    <name evidence="1" type="ORF">DNL40_07025</name>
</gene>
<dbReference type="Proteomes" id="UP000248783">
    <property type="component" value="Unassembled WGS sequence"/>
</dbReference>
<keyword evidence="2" id="KW-1185">Reference proteome</keyword>
<name>A0A2W5YGJ2_9MICO</name>
<dbReference type="AlphaFoldDB" id="A0A2W5YGJ2"/>
<evidence type="ECO:0000313" key="1">
    <source>
        <dbReference type="EMBL" id="PZR53851.1"/>
    </source>
</evidence>
<accession>A0A2W5YGJ2</accession>
<dbReference type="EMBL" id="QKWH01000003">
    <property type="protein sequence ID" value="PZR53851.1"/>
    <property type="molecule type" value="Genomic_DNA"/>
</dbReference>
<evidence type="ECO:0000313" key="2">
    <source>
        <dbReference type="Proteomes" id="UP000248783"/>
    </source>
</evidence>
<reference evidence="1 2" key="1">
    <citation type="submission" date="2018-06" db="EMBL/GenBank/DDBJ databases">
        <title>Whole genome sequencing of a novel hydrocarbon degrading bacterial strain, PW21 isolated from oil contaminated produced water sample.</title>
        <authorList>
            <person name="Nagkirti P."/>
            <person name="Shaikh A."/>
            <person name="Gowdaman V."/>
            <person name="Engineer A.E."/>
            <person name="Dagar S."/>
            <person name="Dhakephalkar P.K."/>
        </authorList>
    </citation>
    <scope>NUCLEOTIDE SEQUENCE [LARGE SCALE GENOMIC DNA]</scope>
    <source>
        <strain evidence="1 2">PW21</strain>
    </source>
</reference>
<protein>
    <submittedName>
        <fullName evidence="1">Uncharacterized protein</fullName>
    </submittedName>
</protein>
<comment type="caution">
    <text evidence="1">The sequence shown here is derived from an EMBL/GenBank/DDBJ whole genome shotgun (WGS) entry which is preliminary data.</text>
</comment>